<evidence type="ECO:0000256" key="11">
    <source>
        <dbReference type="ARBA" id="ARBA00023231"/>
    </source>
</evidence>
<dbReference type="CDD" id="cd00852">
    <property type="entry name" value="NifB"/>
    <property type="match status" value="1"/>
</dbReference>
<evidence type="ECO:0000256" key="10">
    <source>
        <dbReference type="ARBA" id="ARBA00023014"/>
    </source>
</evidence>
<dbReference type="SUPFAM" id="SSF102114">
    <property type="entry name" value="Radical SAM enzymes"/>
    <property type="match status" value="1"/>
</dbReference>
<keyword evidence="9" id="KW-0408">Iron</keyword>
<keyword evidence="10" id="KW-0411">Iron-sulfur</keyword>
<dbReference type="GO" id="GO:0032324">
    <property type="term" value="P:molybdopterin cofactor biosynthetic process"/>
    <property type="evidence" value="ECO:0007669"/>
    <property type="project" value="UniProtKB-ARBA"/>
</dbReference>
<dbReference type="CDD" id="cd01335">
    <property type="entry name" value="Radical_SAM"/>
    <property type="match status" value="1"/>
</dbReference>
<dbReference type="InterPro" id="IPR005980">
    <property type="entry name" value="Nase_CF_NifB"/>
</dbReference>
<dbReference type="InterPro" id="IPR013785">
    <property type="entry name" value="Aldolase_TIM"/>
</dbReference>
<accession>A0A1G9RZ38</accession>
<comment type="similarity">
    <text evidence="4">Belongs to the radical SAM superfamily. NifB family.</text>
</comment>
<comment type="cofactor">
    <cofactor evidence="1">
        <name>[4Fe-4S] cluster</name>
        <dbReference type="ChEBI" id="CHEBI:49883"/>
    </cofactor>
</comment>
<evidence type="ECO:0000256" key="12">
    <source>
        <dbReference type="ARBA" id="ARBA00023239"/>
    </source>
</evidence>
<dbReference type="Pfam" id="PF04055">
    <property type="entry name" value="Radical_SAM"/>
    <property type="match status" value="1"/>
</dbReference>
<dbReference type="STRING" id="146817.SAMN04488502_103154"/>
<keyword evidence="11" id="KW-0535">Nitrogen fixation</keyword>
<dbReference type="InterPro" id="IPR058240">
    <property type="entry name" value="rSAM_sf"/>
</dbReference>
<dbReference type="SFLD" id="SFLDG01068">
    <property type="entry name" value="FeMo_cofactor_biosynthesis_pro"/>
    <property type="match status" value="1"/>
</dbReference>
<dbReference type="NCBIfam" id="TIGR01290">
    <property type="entry name" value="nifB"/>
    <property type="match status" value="1"/>
</dbReference>
<dbReference type="InterPro" id="IPR000385">
    <property type="entry name" value="MoaA_NifB_PqqE_Fe-S-bd_CS"/>
</dbReference>
<dbReference type="InterPro" id="IPR007197">
    <property type="entry name" value="rSAM"/>
</dbReference>
<evidence type="ECO:0000256" key="14">
    <source>
        <dbReference type="ARBA" id="ARBA00032102"/>
    </source>
</evidence>
<dbReference type="GO" id="GO:0046872">
    <property type="term" value="F:metal ion binding"/>
    <property type="evidence" value="ECO:0007669"/>
    <property type="project" value="UniProtKB-KW"/>
</dbReference>
<keyword evidence="17" id="KW-1185">Reference proteome</keyword>
<dbReference type="Proteomes" id="UP000214880">
    <property type="component" value="Unassembled WGS sequence"/>
</dbReference>
<evidence type="ECO:0000313" key="16">
    <source>
        <dbReference type="EMBL" id="SDM28442.1"/>
    </source>
</evidence>
<keyword evidence="8" id="KW-0479">Metal-binding</keyword>
<dbReference type="PROSITE" id="PS01305">
    <property type="entry name" value="MOAA_NIFB_PQQE"/>
    <property type="match status" value="1"/>
</dbReference>
<reference evidence="16 17" key="1">
    <citation type="submission" date="2016-10" db="EMBL/GenBank/DDBJ databases">
        <authorList>
            <person name="de Groot N.N."/>
        </authorList>
    </citation>
    <scope>NUCLEOTIDE SEQUENCE [LARGE SCALE GENOMIC DNA]</scope>
    <source>
        <strain evidence="16 17">DSM 1736</strain>
    </source>
</reference>
<evidence type="ECO:0000256" key="2">
    <source>
        <dbReference type="ARBA" id="ARBA00003522"/>
    </source>
</evidence>
<gene>
    <name evidence="16" type="ORF">SAMN04488502_103154</name>
</gene>
<feature type="domain" description="Radical SAM core" evidence="15">
    <location>
        <begin position="29"/>
        <end position="271"/>
    </location>
</feature>
<name>A0A1G9RZ38_9FIRM</name>
<organism evidence="16 17">
    <name type="scientific">Dendrosporobacter quercicolus</name>
    <dbReference type="NCBI Taxonomy" id="146817"/>
    <lineage>
        <taxon>Bacteria</taxon>
        <taxon>Bacillati</taxon>
        <taxon>Bacillota</taxon>
        <taxon>Negativicutes</taxon>
        <taxon>Selenomonadales</taxon>
        <taxon>Sporomusaceae</taxon>
        <taxon>Dendrosporobacter</taxon>
    </lineage>
</organism>
<dbReference type="SMART" id="SM00729">
    <property type="entry name" value="Elp3"/>
    <property type="match status" value="1"/>
</dbReference>
<dbReference type="Gene3D" id="3.20.20.70">
    <property type="entry name" value="Aldolase class I"/>
    <property type="match status" value="1"/>
</dbReference>
<dbReference type="InterPro" id="IPR034165">
    <property type="entry name" value="NifB_C"/>
</dbReference>
<evidence type="ECO:0000256" key="4">
    <source>
        <dbReference type="ARBA" id="ARBA00006804"/>
    </source>
</evidence>
<dbReference type="GO" id="GO:0016829">
    <property type="term" value="F:lyase activity"/>
    <property type="evidence" value="ECO:0007669"/>
    <property type="project" value="UniProtKB-KW"/>
</dbReference>
<evidence type="ECO:0000259" key="15">
    <source>
        <dbReference type="PROSITE" id="PS51918"/>
    </source>
</evidence>
<keyword evidence="12" id="KW-0456">Lyase</keyword>
<evidence type="ECO:0000313" key="17">
    <source>
        <dbReference type="Proteomes" id="UP000214880"/>
    </source>
</evidence>
<dbReference type="Gene3D" id="3.30.420.130">
    <property type="entry name" value="Dinitrogenase iron-molybdenum cofactor biosynthesis domain"/>
    <property type="match status" value="1"/>
</dbReference>
<dbReference type="PANTHER" id="PTHR43787">
    <property type="entry name" value="FEMO COFACTOR BIOSYNTHESIS PROTEIN NIFB-RELATED"/>
    <property type="match status" value="1"/>
</dbReference>
<dbReference type="SFLD" id="SFLDG01067">
    <property type="entry name" value="SPASM/twitch_domain_containing"/>
    <property type="match status" value="1"/>
</dbReference>
<evidence type="ECO:0000256" key="1">
    <source>
        <dbReference type="ARBA" id="ARBA00001966"/>
    </source>
</evidence>
<keyword evidence="7" id="KW-0949">S-adenosyl-L-methionine</keyword>
<dbReference type="InterPro" id="IPR036105">
    <property type="entry name" value="DiNase_FeMo-co_biosyn_sf"/>
</dbReference>
<dbReference type="SFLD" id="SFLDF00281">
    <property type="entry name" value="FeMo_cofactor_biosynthesis_pro"/>
    <property type="match status" value="1"/>
</dbReference>
<dbReference type="InterPro" id="IPR003731">
    <property type="entry name" value="Di-Nase_FeMo-co_biosynth"/>
</dbReference>
<evidence type="ECO:0000256" key="13">
    <source>
        <dbReference type="ARBA" id="ARBA00030926"/>
    </source>
</evidence>
<sequence>MMSNFCPGSIPAHILEQTRKHPCYSVEVHHQFARMHLPVAPGCNIQCNYCNRKFDCVNESRPGVTSEVLTPALAFEKFRWVKEKIGELTVVGIAGPGDALADWQYTRQTIERIKAVDDSIVFCLSTNGLLLPEYAQEIVDVGIHHVTVTMNALDPEIGAQIYKFVSYQGKRYQGVAAAELLCRNQLAGIQYLTERNVLVKVNIVMVKGINDRHIPDVVKKVKALGVFITNIMPLIPAPGSAFEHFAQTSMKEINEMRNLCELDIQQMRHCKQCRADAVGLLNEDRSSEFRMCNNPDNQAPEPPVPRRQYRIAVTSKYGRLVDQHFGHAAEFIIYQGDGREFKLLERRSVHKYCSGMEECGEEEAKRESTIRTVKDCQAVLTMRIGQHAKEKLAEQGTQSIEYCDSVENGLRQAVKTLVEQDAAVRKGEKAG</sequence>
<dbReference type="SUPFAM" id="SSF53146">
    <property type="entry name" value="Nitrogenase accessory factor-like"/>
    <property type="match status" value="1"/>
</dbReference>
<dbReference type="SFLD" id="SFLDS00029">
    <property type="entry name" value="Radical_SAM"/>
    <property type="match status" value="1"/>
</dbReference>
<evidence type="ECO:0000256" key="3">
    <source>
        <dbReference type="ARBA" id="ARBA00005155"/>
    </source>
</evidence>
<dbReference type="InterPro" id="IPR006638">
    <property type="entry name" value="Elp3/MiaA/NifB-like_rSAM"/>
</dbReference>
<dbReference type="UniPathway" id="UPA00782"/>
<keyword evidence="6" id="KW-0004">4Fe-4S</keyword>
<evidence type="ECO:0000256" key="5">
    <source>
        <dbReference type="ARBA" id="ARBA00021702"/>
    </source>
</evidence>
<evidence type="ECO:0000256" key="6">
    <source>
        <dbReference type="ARBA" id="ARBA00022485"/>
    </source>
</evidence>
<evidence type="ECO:0000256" key="8">
    <source>
        <dbReference type="ARBA" id="ARBA00022723"/>
    </source>
</evidence>
<proteinExistence type="inferred from homology"/>
<dbReference type="PROSITE" id="PS51918">
    <property type="entry name" value="RADICAL_SAM"/>
    <property type="match status" value="1"/>
</dbReference>
<evidence type="ECO:0000256" key="7">
    <source>
        <dbReference type="ARBA" id="ARBA00022691"/>
    </source>
</evidence>
<dbReference type="PANTHER" id="PTHR43787:SF13">
    <property type="entry name" value="FEMO COFACTOR BIOSYNTHESIS PROTEIN NIFB"/>
    <property type="match status" value="1"/>
</dbReference>
<evidence type="ECO:0000256" key="9">
    <source>
        <dbReference type="ARBA" id="ARBA00023004"/>
    </source>
</evidence>
<protein>
    <recommendedName>
        <fullName evidence="5">FeMo cofactor biosynthesis protein NifB</fullName>
    </recommendedName>
    <alternativeName>
        <fullName evidence="14">Nitrogenase cofactor maturase NifB</fullName>
    </alternativeName>
    <alternativeName>
        <fullName evidence="13">Radical SAM assemblase NifB</fullName>
    </alternativeName>
</protein>
<dbReference type="EMBL" id="FNHB01000003">
    <property type="protein sequence ID" value="SDM28442.1"/>
    <property type="molecule type" value="Genomic_DNA"/>
</dbReference>
<dbReference type="Pfam" id="PF02579">
    <property type="entry name" value="Nitro_FeMo-Co"/>
    <property type="match status" value="1"/>
</dbReference>
<comment type="pathway">
    <text evidence="3">Cofactor biosynthesis; Fe-Mo cofactor biosynthesis.</text>
</comment>
<dbReference type="GO" id="GO:0051539">
    <property type="term" value="F:4 iron, 4 sulfur cluster binding"/>
    <property type="evidence" value="ECO:0007669"/>
    <property type="project" value="UniProtKB-KW"/>
</dbReference>
<comment type="function">
    <text evidence="2">Involved in the biosynthesis of the iron-molybdenum cofactor (FeMo-co or M-cluster) found in the dinitrogenase enzyme of the nitrogenase complex in nitrogen-fixing microorganisms. NifB catalyzes the crucial step of radical SAM-dependent carbide insertion that occurs concomitant with the insertion of a 9th sulfur and the rearrangement/coupling of two [4Fe-4S] clusters into a [8Fe-9S-C] cluster, the precursor to the M-cluster.</text>
</comment>
<dbReference type="AlphaFoldDB" id="A0A1G9RZ38"/>